<protein>
    <submittedName>
        <fullName evidence="2">Uncharacterized protein</fullName>
    </submittedName>
</protein>
<feature type="transmembrane region" description="Helical" evidence="1">
    <location>
        <begin position="59"/>
        <end position="80"/>
    </location>
</feature>
<feature type="transmembrane region" description="Helical" evidence="1">
    <location>
        <begin position="86"/>
        <end position="107"/>
    </location>
</feature>
<dbReference type="AlphaFoldDB" id="A0A2I1HEN3"/>
<keyword evidence="3" id="KW-1185">Reference proteome</keyword>
<gene>
    <name evidence="2" type="ORF">RhiirA4_428902</name>
</gene>
<name>A0A2I1HEN3_9GLOM</name>
<keyword evidence="1" id="KW-0472">Membrane</keyword>
<accession>A0A2I1HEN3</accession>
<keyword evidence="1" id="KW-1133">Transmembrane helix</keyword>
<reference evidence="2 3" key="1">
    <citation type="submission" date="2015-10" db="EMBL/GenBank/DDBJ databases">
        <title>Genome analyses suggest a sexual origin of heterokaryosis in a supposedly ancient asexual fungus.</title>
        <authorList>
            <person name="Ropars J."/>
            <person name="Sedzielewska K."/>
            <person name="Noel J."/>
            <person name="Charron P."/>
            <person name="Farinelli L."/>
            <person name="Marton T."/>
            <person name="Kruger M."/>
            <person name="Pelin A."/>
            <person name="Brachmann A."/>
            <person name="Corradi N."/>
        </authorList>
    </citation>
    <scope>NUCLEOTIDE SEQUENCE [LARGE SCALE GENOMIC DNA]</scope>
    <source>
        <strain evidence="2 3">A4</strain>
    </source>
</reference>
<evidence type="ECO:0000256" key="1">
    <source>
        <dbReference type="SAM" id="Phobius"/>
    </source>
</evidence>
<comment type="caution">
    <text evidence="2">The sequence shown here is derived from an EMBL/GenBank/DDBJ whole genome shotgun (WGS) entry which is preliminary data.</text>
</comment>
<organism evidence="2 3">
    <name type="scientific">Rhizophagus irregularis</name>
    <dbReference type="NCBI Taxonomy" id="588596"/>
    <lineage>
        <taxon>Eukaryota</taxon>
        <taxon>Fungi</taxon>
        <taxon>Fungi incertae sedis</taxon>
        <taxon>Mucoromycota</taxon>
        <taxon>Glomeromycotina</taxon>
        <taxon>Glomeromycetes</taxon>
        <taxon>Glomerales</taxon>
        <taxon>Glomeraceae</taxon>
        <taxon>Rhizophagus</taxon>
    </lineage>
</organism>
<keyword evidence="1" id="KW-0812">Transmembrane</keyword>
<evidence type="ECO:0000313" key="2">
    <source>
        <dbReference type="EMBL" id="PKY57332.1"/>
    </source>
</evidence>
<evidence type="ECO:0000313" key="3">
    <source>
        <dbReference type="Proteomes" id="UP000234323"/>
    </source>
</evidence>
<sequence length="151" mass="17577">MGVDWVIKKKTKEKNKRHQTAYNWQCKKLGQKFLESDDTYYLWFTYVQLLIFLRRNKALPFYLAIFCSFTNLLGAIVYLTLLEVWITARSLPAVAPLVVHSLTPVVAHKKNLNRQSLQSIVKCISIMYIITIEMVLEHKREIEAAEGLCNV</sequence>
<proteinExistence type="predicted"/>
<dbReference type="EMBL" id="LLXI01002513">
    <property type="protein sequence ID" value="PKY57332.1"/>
    <property type="molecule type" value="Genomic_DNA"/>
</dbReference>
<dbReference type="Proteomes" id="UP000234323">
    <property type="component" value="Unassembled WGS sequence"/>
</dbReference>